<dbReference type="GO" id="GO:0005886">
    <property type="term" value="C:plasma membrane"/>
    <property type="evidence" value="ECO:0007669"/>
    <property type="project" value="TreeGrafter"/>
</dbReference>
<dbReference type="FunFam" id="1.10.220.10:FF:000003">
    <property type="entry name" value="Annexin"/>
    <property type="match status" value="1"/>
</dbReference>
<evidence type="ECO:0000256" key="7">
    <source>
        <dbReference type="SAM" id="Phobius"/>
    </source>
</evidence>
<evidence type="ECO:0000256" key="6">
    <source>
        <dbReference type="RuleBase" id="RU003540"/>
    </source>
</evidence>
<dbReference type="GO" id="GO:0005509">
    <property type="term" value="F:calcium ion binding"/>
    <property type="evidence" value="ECO:0007669"/>
    <property type="project" value="InterPro"/>
</dbReference>
<keyword evidence="9" id="KW-1185">Reference proteome</keyword>
<dbReference type="GO" id="GO:0005634">
    <property type="term" value="C:nucleus"/>
    <property type="evidence" value="ECO:0007669"/>
    <property type="project" value="TreeGrafter"/>
</dbReference>
<evidence type="ECO:0000256" key="2">
    <source>
        <dbReference type="ARBA" id="ARBA00022737"/>
    </source>
</evidence>
<dbReference type="InterPro" id="IPR018252">
    <property type="entry name" value="Annexin_repeat_CS"/>
</dbReference>
<dbReference type="GO" id="GO:0001786">
    <property type="term" value="F:phosphatidylserine binding"/>
    <property type="evidence" value="ECO:0007669"/>
    <property type="project" value="TreeGrafter"/>
</dbReference>
<feature type="signal peptide" evidence="8">
    <location>
        <begin position="1"/>
        <end position="19"/>
    </location>
</feature>
<name>A0A914HMF0_GLORO</name>
<dbReference type="GO" id="GO:0012506">
    <property type="term" value="C:vesicle membrane"/>
    <property type="evidence" value="ECO:0007669"/>
    <property type="project" value="TreeGrafter"/>
</dbReference>
<keyword evidence="4 6" id="KW-0041">Annexin</keyword>
<keyword evidence="7" id="KW-1133">Transmembrane helix</keyword>
<evidence type="ECO:0000313" key="9">
    <source>
        <dbReference type="Proteomes" id="UP000887572"/>
    </source>
</evidence>
<comment type="domain">
    <text evidence="6">A pair of annexin repeats may form one binding site for calcium and phospholipid.</text>
</comment>
<dbReference type="Proteomes" id="UP000887572">
    <property type="component" value="Unplaced"/>
</dbReference>
<dbReference type="PANTHER" id="PTHR10502">
    <property type="entry name" value="ANNEXIN"/>
    <property type="match status" value="1"/>
</dbReference>
<dbReference type="Pfam" id="PF00191">
    <property type="entry name" value="Annexin"/>
    <property type="match status" value="4"/>
</dbReference>
<accession>A0A914HMF0</accession>
<dbReference type="PROSITE" id="PS00223">
    <property type="entry name" value="ANNEXIN_1"/>
    <property type="match status" value="1"/>
</dbReference>
<evidence type="ECO:0000256" key="3">
    <source>
        <dbReference type="ARBA" id="ARBA00022837"/>
    </source>
</evidence>
<dbReference type="Gene3D" id="1.10.220.10">
    <property type="entry name" value="Annexin"/>
    <property type="match status" value="4"/>
</dbReference>
<dbReference type="SUPFAM" id="SSF47874">
    <property type="entry name" value="Annexin"/>
    <property type="match status" value="1"/>
</dbReference>
<dbReference type="SMART" id="SM00335">
    <property type="entry name" value="ANX"/>
    <property type="match status" value="4"/>
</dbReference>
<feature type="transmembrane region" description="Helical" evidence="7">
    <location>
        <begin position="346"/>
        <end position="366"/>
    </location>
</feature>
<evidence type="ECO:0000256" key="5">
    <source>
        <dbReference type="ARBA" id="ARBA00023302"/>
    </source>
</evidence>
<dbReference type="PANTHER" id="PTHR10502:SF102">
    <property type="entry name" value="ANNEXIN B11"/>
    <property type="match status" value="1"/>
</dbReference>
<dbReference type="GO" id="GO:0005544">
    <property type="term" value="F:calcium-dependent phospholipid binding"/>
    <property type="evidence" value="ECO:0007669"/>
    <property type="project" value="UniProtKB-KW"/>
</dbReference>
<feature type="transmembrane region" description="Helical" evidence="7">
    <location>
        <begin position="373"/>
        <end position="393"/>
    </location>
</feature>
<protein>
    <recommendedName>
        <fullName evidence="6">Annexin</fullName>
    </recommendedName>
</protein>
<reference evidence="10" key="1">
    <citation type="submission" date="2022-11" db="UniProtKB">
        <authorList>
            <consortium name="WormBaseParasite"/>
        </authorList>
    </citation>
    <scope>IDENTIFICATION</scope>
</reference>
<dbReference type="GO" id="GO:0005737">
    <property type="term" value="C:cytoplasm"/>
    <property type="evidence" value="ECO:0007669"/>
    <property type="project" value="TreeGrafter"/>
</dbReference>
<dbReference type="InterPro" id="IPR001464">
    <property type="entry name" value="Annexin"/>
</dbReference>
<dbReference type="InterPro" id="IPR018502">
    <property type="entry name" value="Annexin_repeat"/>
</dbReference>
<dbReference type="FunFam" id="1.10.220.10:FF:000002">
    <property type="entry name" value="Annexin"/>
    <property type="match status" value="1"/>
</dbReference>
<evidence type="ECO:0000313" key="10">
    <source>
        <dbReference type="WBParaSite" id="Gr19_v10_g1917.t1"/>
    </source>
</evidence>
<dbReference type="PRINTS" id="PR00196">
    <property type="entry name" value="ANNEXIN"/>
</dbReference>
<organism evidence="9 10">
    <name type="scientific">Globodera rostochiensis</name>
    <name type="common">Golden nematode worm</name>
    <name type="synonym">Heterodera rostochiensis</name>
    <dbReference type="NCBI Taxonomy" id="31243"/>
    <lineage>
        <taxon>Eukaryota</taxon>
        <taxon>Metazoa</taxon>
        <taxon>Ecdysozoa</taxon>
        <taxon>Nematoda</taxon>
        <taxon>Chromadorea</taxon>
        <taxon>Rhabditida</taxon>
        <taxon>Tylenchina</taxon>
        <taxon>Tylenchomorpha</taxon>
        <taxon>Tylenchoidea</taxon>
        <taxon>Heteroderidae</taxon>
        <taxon>Heteroderinae</taxon>
        <taxon>Globodera</taxon>
    </lineage>
</organism>
<keyword evidence="8" id="KW-0732">Signal</keyword>
<keyword evidence="7" id="KW-0812">Transmembrane</keyword>
<keyword evidence="5 6" id="KW-0111">Calcium/phospholipid-binding</keyword>
<dbReference type="AlphaFoldDB" id="A0A914HMF0"/>
<dbReference type="PROSITE" id="PS51897">
    <property type="entry name" value="ANNEXIN_2"/>
    <property type="match status" value="4"/>
</dbReference>
<comment type="similarity">
    <text evidence="1 6">Belongs to the annexin family.</text>
</comment>
<evidence type="ECO:0000256" key="8">
    <source>
        <dbReference type="SAM" id="SignalP"/>
    </source>
</evidence>
<evidence type="ECO:0000256" key="1">
    <source>
        <dbReference type="ARBA" id="ARBA00007831"/>
    </source>
</evidence>
<dbReference type="WBParaSite" id="Gr19_v10_g1917.t1">
    <property type="protein sequence ID" value="Gr19_v10_g1917.t1"/>
    <property type="gene ID" value="Gr19_v10_g1917"/>
</dbReference>
<dbReference type="FunFam" id="1.10.220.10:FF:000001">
    <property type="entry name" value="Annexin"/>
    <property type="match status" value="1"/>
</dbReference>
<keyword evidence="7" id="KW-0472">Membrane</keyword>
<feature type="chain" id="PRO_5037792484" description="Annexin" evidence="8">
    <location>
        <begin position="20"/>
        <end position="412"/>
    </location>
</feature>
<sequence length="412" mass="46427">MALKVLTFLLFALIAKCLANNHGPTIRHNAGFNARHIAQHLHAAMEKKNEATIKKYFAQAICSIDNQQRQQLASEFKKEFGTDLVVALEKAFKSHFEEMIIALMQTPAVYDANQMHEAMSGMRTNDPLLIEILSTRSNRQIAELKHEYERLYKKRPLEQDIKAHTKGPFQNLLVSLLNGSRDEQRETDLALAHEEAVKLYREGEAKRGVNAAAFNQVLANRNFAQLRITFDHYKHLSHHDIEQAIEHEFSGDNEAGFLALAQCVRNSSVYFANLLHKSMKGLGTRDSDLIRLVVSRSEIDLAEIKYAYHVLHQKPLEDAIQGDTSGAYRDGLLALISSMDAPSFCFSPFFTFLFCFSSPFYSFLIGFSSPSSFLFCFSSLVFPICFSFCSFPLCFPSPFPAPIVASASFASK</sequence>
<proteinExistence type="inferred from homology"/>
<keyword evidence="3 6" id="KW-0106">Calcium</keyword>
<evidence type="ECO:0000256" key="4">
    <source>
        <dbReference type="ARBA" id="ARBA00023216"/>
    </source>
</evidence>
<dbReference type="InterPro" id="IPR037104">
    <property type="entry name" value="Annexin_sf"/>
</dbReference>
<keyword evidence="2 6" id="KW-0677">Repeat</keyword>